<proteinExistence type="predicted"/>
<evidence type="ECO:0000256" key="1">
    <source>
        <dbReference type="ARBA" id="ARBA00022603"/>
    </source>
</evidence>
<dbReference type="Pfam" id="PF02636">
    <property type="entry name" value="Methyltransf_28"/>
    <property type="match status" value="1"/>
</dbReference>
<dbReference type="InterPro" id="IPR038375">
    <property type="entry name" value="NDUFAF7_sf"/>
</dbReference>
<dbReference type="PANTHER" id="PTHR12049:SF7">
    <property type="entry name" value="PROTEIN ARGININE METHYLTRANSFERASE NDUFAF7, MITOCHONDRIAL"/>
    <property type="match status" value="1"/>
</dbReference>
<dbReference type="EMBL" id="CP004005">
    <property type="protein sequence ID" value="AGH16647.1"/>
    <property type="molecule type" value="Genomic_DNA"/>
</dbReference>
<keyword evidence="1" id="KW-0489">Methyltransferase</keyword>
<dbReference type="InterPro" id="IPR029063">
    <property type="entry name" value="SAM-dependent_MTases_sf"/>
</dbReference>
<dbReference type="PANTHER" id="PTHR12049">
    <property type="entry name" value="PROTEIN ARGININE METHYLTRANSFERASE NDUFAF7, MITOCHONDRIAL"/>
    <property type="match status" value="1"/>
</dbReference>
<evidence type="ECO:0008006" key="5">
    <source>
        <dbReference type="Google" id="ProtNLM"/>
    </source>
</evidence>
<sequence>MENKLIRKIVNLIKKNGQMTVDQYFALCVADPEFGYYSTCNPFGAVGDFVTAPEISQIFGEMLAIFLICAWEQHGFPSCVRLVELGPGRGIMMLDILRVICKLKPDFFSVLSIYMVETSERLTLIQKKQLASYGDKINWYTSLADVPLGFTFLVANEFFDSLPIKQFVMTEHGIRERMIDIDQHDSLVFNIGDHEIKSNFLTCSDYFLGAIFENSPCRDREMQSISDRLACDGGTAIVIDYGYLQSRVGDTLQAVKGHTYVSPLVNPGQADLSSHVDFQRLSSIAILYKLYINGLTTQGKFLEGLGIWQRAFSLMKQTARKDILLDSVKRLVSTSADKKSMGELFKILVVSHEKVELMPFVN</sequence>
<protein>
    <recommendedName>
        <fullName evidence="5">Class I SAM-dependent methyltransferase</fullName>
    </recommendedName>
</protein>
<reference evidence="3 4" key="1">
    <citation type="journal article" date="2013" name="Genome Announc.">
        <title>Complete Genome Sequence of a Chinese Strain of 'Candidatus Liberibacter asiaticus'.</title>
        <authorList>
            <person name="Lin H."/>
            <person name="Han C.S."/>
            <person name="Liu B."/>
            <person name="Lou B."/>
            <person name="Bai X."/>
            <person name="Deng C."/>
            <person name="Civerolo E.L."/>
            <person name="Gupta G."/>
        </authorList>
    </citation>
    <scope>NUCLEOTIDE SEQUENCE [LARGE SCALE GENOMIC DNA]</scope>
    <source>
        <strain evidence="4">gxpsy</strain>
    </source>
</reference>
<keyword evidence="4" id="KW-1185">Reference proteome</keyword>
<dbReference type="Gene3D" id="3.40.50.12710">
    <property type="match status" value="1"/>
</dbReference>
<dbReference type="RefSeq" id="WP_012778629.1">
    <property type="nucleotide sequence ID" value="NC_020549.1"/>
</dbReference>
<dbReference type="GeneID" id="93076647"/>
<name>A0ABM5NES1_LIBAS</name>
<evidence type="ECO:0000313" key="3">
    <source>
        <dbReference type="EMBL" id="AGH16647.1"/>
    </source>
</evidence>
<evidence type="ECO:0000313" key="4">
    <source>
        <dbReference type="Proteomes" id="UP000011820"/>
    </source>
</evidence>
<dbReference type="SUPFAM" id="SSF53335">
    <property type="entry name" value="S-adenosyl-L-methionine-dependent methyltransferases"/>
    <property type="match status" value="1"/>
</dbReference>
<dbReference type="InterPro" id="IPR003788">
    <property type="entry name" value="NDUFAF7"/>
</dbReference>
<keyword evidence="2" id="KW-0808">Transferase</keyword>
<gene>
    <name evidence="3" type="ORF">WSI_01385</name>
</gene>
<accession>A0ABM5NES1</accession>
<organism evidence="3 4">
    <name type="scientific">Candidatus Liberibacter asiaticus str. gxpsy</name>
    <dbReference type="NCBI Taxonomy" id="1174529"/>
    <lineage>
        <taxon>Bacteria</taxon>
        <taxon>Pseudomonadati</taxon>
        <taxon>Pseudomonadota</taxon>
        <taxon>Alphaproteobacteria</taxon>
        <taxon>Hyphomicrobiales</taxon>
        <taxon>Rhizobiaceae</taxon>
        <taxon>Liberibacter</taxon>
    </lineage>
</organism>
<dbReference type="Proteomes" id="UP000011820">
    <property type="component" value="Chromosome"/>
</dbReference>
<evidence type="ECO:0000256" key="2">
    <source>
        <dbReference type="ARBA" id="ARBA00022679"/>
    </source>
</evidence>